<comment type="caution">
    <text evidence="2">The sequence shown here is derived from an EMBL/GenBank/DDBJ whole genome shotgun (WGS) entry which is preliminary data.</text>
</comment>
<gene>
    <name evidence="2" type="ORF">PR001_g26544</name>
    <name evidence="1" type="ORF">PR002_g26742</name>
</gene>
<accession>A0A6A3HQ12</accession>
<organism evidence="2 3">
    <name type="scientific">Phytophthora rubi</name>
    <dbReference type="NCBI Taxonomy" id="129364"/>
    <lineage>
        <taxon>Eukaryota</taxon>
        <taxon>Sar</taxon>
        <taxon>Stramenopiles</taxon>
        <taxon>Oomycota</taxon>
        <taxon>Peronosporomycetes</taxon>
        <taxon>Peronosporales</taxon>
        <taxon>Peronosporaceae</taxon>
        <taxon>Phytophthora</taxon>
    </lineage>
</organism>
<dbReference type="Proteomes" id="UP000429607">
    <property type="component" value="Unassembled WGS sequence"/>
</dbReference>
<evidence type="ECO:0000313" key="4">
    <source>
        <dbReference type="Proteomes" id="UP000435112"/>
    </source>
</evidence>
<dbReference type="OrthoDB" id="9978460at2759"/>
<dbReference type="EMBL" id="QXFV01003962">
    <property type="protein sequence ID" value="KAE8972646.1"/>
    <property type="molecule type" value="Genomic_DNA"/>
</dbReference>
<evidence type="ECO:0000313" key="2">
    <source>
        <dbReference type="EMBL" id="KAE8972646.1"/>
    </source>
</evidence>
<dbReference type="Proteomes" id="UP000435112">
    <property type="component" value="Unassembled WGS sequence"/>
</dbReference>
<dbReference type="AlphaFoldDB" id="A0A6A3HQ12"/>
<dbReference type="EMBL" id="QXFU01003947">
    <property type="protein sequence ID" value="KAE8971688.1"/>
    <property type="molecule type" value="Genomic_DNA"/>
</dbReference>
<reference evidence="3 4" key="1">
    <citation type="submission" date="2018-09" db="EMBL/GenBank/DDBJ databases">
        <title>Genomic investigation of the strawberry pathogen Phytophthora fragariae indicates pathogenicity is determined by transcriptional variation in three key races.</title>
        <authorList>
            <person name="Adams T.M."/>
            <person name="Armitage A.D."/>
            <person name="Sobczyk M.K."/>
            <person name="Bates H.J."/>
            <person name="Dunwell J.M."/>
            <person name="Nellist C.F."/>
            <person name="Harrison R.J."/>
        </authorList>
    </citation>
    <scope>NUCLEOTIDE SEQUENCE [LARGE SCALE GENOMIC DNA]</scope>
    <source>
        <strain evidence="2 3">SCRP249</strain>
        <strain evidence="1 4">SCRP324</strain>
    </source>
</reference>
<sequence>MSLYGLLRRWDPEWRMRRLLEAVEQLLITPDEELIAEFEADTAQMLHGGGVDTRTAITSIIASAKSKSARHPRVITLECITAYRSNREAFTRDAQRLTLQCAVQHQQHVAMSHDT</sequence>
<proteinExistence type="predicted"/>
<evidence type="ECO:0000313" key="3">
    <source>
        <dbReference type="Proteomes" id="UP000429607"/>
    </source>
</evidence>
<protein>
    <submittedName>
        <fullName evidence="2">Uncharacterized protein</fullName>
    </submittedName>
</protein>
<name>A0A6A3HQ12_9STRA</name>
<evidence type="ECO:0000313" key="1">
    <source>
        <dbReference type="EMBL" id="KAE8971688.1"/>
    </source>
</evidence>